<gene>
    <name evidence="2" type="ORF">ACFFVD_08425</name>
</gene>
<dbReference type="SUPFAM" id="SSF51445">
    <property type="entry name" value="(Trans)glycosidases"/>
    <property type="match status" value="1"/>
</dbReference>
<dbReference type="Proteomes" id="UP001589700">
    <property type="component" value="Unassembled WGS sequence"/>
</dbReference>
<comment type="caution">
    <text evidence="2">The sequence shown here is derived from an EMBL/GenBank/DDBJ whole genome shotgun (WGS) entry which is preliminary data.</text>
</comment>
<evidence type="ECO:0000313" key="2">
    <source>
        <dbReference type="EMBL" id="MFB9259825.1"/>
    </source>
</evidence>
<protein>
    <submittedName>
        <fullName evidence="2">Uncharacterized protein</fullName>
    </submittedName>
</protein>
<evidence type="ECO:0000256" key="1">
    <source>
        <dbReference type="SAM" id="MobiDB-lite"/>
    </source>
</evidence>
<proteinExistence type="predicted"/>
<dbReference type="RefSeq" id="WP_380023307.1">
    <property type="nucleotide sequence ID" value="NZ_JBHMDY010000004.1"/>
</dbReference>
<name>A0ABV5JSD5_9ACTN</name>
<feature type="region of interest" description="Disordered" evidence="1">
    <location>
        <begin position="103"/>
        <end position="124"/>
    </location>
</feature>
<dbReference type="EMBL" id="JBHMDY010000004">
    <property type="protein sequence ID" value="MFB9259825.1"/>
    <property type="molecule type" value="Genomic_DNA"/>
</dbReference>
<dbReference type="Gene3D" id="3.20.20.80">
    <property type="entry name" value="Glycosidases"/>
    <property type="match status" value="1"/>
</dbReference>
<keyword evidence="3" id="KW-1185">Reference proteome</keyword>
<evidence type="ECO:0000313" key="3">
    <source>
        <dbReference type="Proteomes" id="UP001589700"/>
    </source>
</evidence>
<accession>A0ABV5JSD5</accession>
<organism evidence="2 3">
    <name type="scientific">Dietzia aerolata</name>
    <dbReference type="NCBI Taxonomy" id="595984"/>
    <lineage>
        <taxon>Bacteria</taxon>
        <taxon>Bacillati</taxon>
        <taxon>Actinomycetota</taxon>
        <taxon>Actinomycetes</taxon>
        <taxon>Mycobacteriales</taxon>
        <taxon>Dietziaceae</taxon>
        <taxon>Dietzia</taxon>
    </lineage>
</organism>
<dbReference type="InterPro" id="IPR017853">
    <property type="entry name" value="GH"/>
</dbReference>
<reference evidence="2 3" key="1">
    <citation type="submission" date="2024-09" db="EMBL/GenBank/DDBJ databases">
        <authorList>
            <person name="Sun Q."/>
            <person name="Mori K."/>
        </authorList>
    </citation>
    <scope>NUCLEOTIDE SEQUENCE [LARGE SCALE GENOMIC DNA]</scope>
    <source>
        <strain evidence="2 3">CCM 7659</strain>
    </source>
</reference>
<sequence length="149" mass="15510">MHQRRSVVVVVVLLTVVAAAVLVYSGVRQTRIVVGAEPTGEVVAKGLFGANHRYPFDAFGSFTPGGEPQQRLVANARSTGVSMLRYPGGTVANTFRWTRAIGPREDRGCQPGGGDGAPLDSTIGPDEHMALVEQMGAETTSGLSASGAT</sequence>